<comment type="caution">
    <text evidence="1">The sequence shown here is derived from an EMBL/GenBank/DDBJ whole genome shotgun (WGS) entry which is preliminary data.</text>
</comment>
<reference evidence="2" key="1">
    <citation type="journal article" date="2023" name="G3 (Bethesda)">
        <title>Genome assembly and association tests identify interacting loci associated with vigor, precocity, and sex in interspecific pistachio rootstocks.</title>
        <authorList>
            <person name="Palmer W."/>
            <person name="Jacygrad E."/>
            <person name="Sagayaradj S."/>
            <person name="Cavanaugh K."/>
            <person name="Han R."/>
            <person name="Bertier L."/>
            <person name="Beede B."/>
            <person name="Kafkas S."/>
            <person name="Golino D."/>
            <person name="Preece J."/>
            <person name="Michelmore R."/>
        </authorList>
    </citation>
    <scope>NUCLEOTIDE SEQUENCE [LARGE SCALE GENOMIC DNA]</scope>
</reference>
<keyword evidence="2" id="KW-1185">Reference proteome</keyword>
<dbReference type="EMBL" id="CM047901">
    <property type="protein sequence ID" value="KAJ0098027.1"/>
    <property type="molecule type" value="Genomic_DNA"/>
</dbReference>
<evidence type="ECO:0000313" key="2">
    <source>
        <dbReference type="Proteomes" id="UP001164250"/>
    </source>
</evidence>
<accession>A0ACC1BGU1</accession>
<organism evidence="1 2">
    <name type="scientific">Pistacia atlantica</name>
    <dbReference type="NCBI Taxonomy" id="434234"/>
    <lineage>
        <taxon>Eukaryota</taxon>
        <taxon>Viridiplantae</taxon>
        <taxon>Streptophyta</taxon>
        <taxon>Embryophyta</taxon>
        <taxon>Tracheophyta</taxon>
        <taxon>Spermatophyta</taxon>
        <taxon>Magnoliopsida</taxon>
        <taxon>eudicotyledons</taxon>
        <taxon>Gunneridae</taxon>
        <taxon>Pentapetalae</taxon>
        <taxon>rosids</taxon>
        <taxon>malvids</taxon>
        <taxon>Sapindales</taxon>
        <taxon>Anacardiaceae</taxon>
        <taxon>Pistacia</taxon>
    </lineage>
</organism>
<gene>
    <name evidence="1" type="ORF">Patl1_27879</name>
</gene>
<proteinExistence type="predicted"/>
<sequence length="150" mass="17750">MHDHLIEMTNIATKLRRLGMDIDDDFLIYFILHSLPPKYGTFQVNFNTIKDKWSLNELSSKLVQKELRLKNQGGHSLNLVKHEATKKKTKRSKKKGLKKDEFKDDSKNQKEERKADRCHFCKKPEHYQKDCHKCRAWFEKKGKASALVCF</sequence>
<name>A0ACC1BGU1_9ROSI</name>
<protein>
    <submittedName>
        <fullName evidence="1">Uncharacterized protein</fullName>
    </submittedName>
</protein>
<dbReference type="Proteomes" id="UP001164250">
    <property type="component" value="Chromosome 5"/>
</dbReference>
<evidence type="ECO:0000313" key="1">
    <source>
        <dbReference type="EMBL" id="KAJ0098027.1"/>
    </source>
</evidence>